<dbReference type="Gene3D" id="6.10.250.2080">
    <property type="match status" value="1"/>
</dbReference>
<dbReference type="InterPro" id="IPR006135">
    <property type="entry name" value="T3SS_substrate_exporter"/>
</dbReference>
<dbReference type="PRINTS" id="PR00950">
    <property type="entry name" value="TYPE3IMSPROT"/>
</dbReference>
<feature type="transmembrane region" description="Helical" evidence="3">
    <location>
        <begin position="88"/>
        <end position="109"/>
    </location>
</feature>
<keyword evidence="3" id="KW-0812">Transmembrane</keyword>
<evidence type="ECO:0000256" key="3">
    <source>
        <dbReference type="SAM" id="Phobius"/>
    </source>
</evidence>
<dbReference type="Pfam" id="PF01312">
    <property type="entry name" value="Bac_export_2"/>
    <property type="match status" value="1"/>
</dbReference>
<dbReference type="Proteomes" id="UP000662888">
    <property type="component" value="Chromosome"/>
</dbReference>
<proteinExistence type="inferred from homology"/>
<dbReference type="RefSeq" id="WP_206088158.1">
    <property type="nucleotide sequence ID" value="NZ_CP065053.1"/>
</dbReference>
<keyword evidence="5" id="KW-1185">Reference proteome</keyword>
<dbReference type="SUPFAM" id="SSF160544">
    <property type="entry name" value="EscU C-terminal domain-like"/>
    <property type="match status" value="1"/>
</dbReference>
<protein>
    <submittedName>
        <fullName evidence="4">EscU/YscU/HrcU family type III secretion system export apparatus switch protein</fullName>
    </submittedName>
</protein>
<feature type="region of interest" description="Disordered" evidence="2">
    <location>
        <begin position="1"/>
        <end position="22"/>
    </location>
</feature>
<name>A0AA49A790_9BURK</name>
<feature type="transmembrane region" description="Helical" evidence="3">
    <location>
        <begin position="149"/>
        <end position="168"/>
    </location>
</feature>
<gene>
    <name evidence="4" type="ORF">IV454_23875</name>
</gene>
<organism evidence="4 5">
    <name type="scientific">Massilia antarctica</name>
    <dbReference type="NCBI Taxonomy" id="2765360"/>
    <lineage>
        <taxon>Bacteria</taxon>
        <taxon>Pseudomonadati</taxon>
        <taxon>Pseudomonadota</taxon>
        <taxon>Betaproteobacteria</taxon>
        <taxon>Burkholderiales</taxon>
        <taxon>Oxalobacteraceae</taxon>
        <taxon>Telluria group</taxon>
        <taxon>Massilia</taxon>
    </lineage>
</organism>
<evidence type="ECO:0000313" key="4">
    <source>
        <dbReference type="EMBL" id="QPI48542.1"/>
    </source>
</evidence>
<evidence type="ECO:0000256" key="2">
    <source>
        <dbReference type="SAM" id="MobiDB-lite"/>
    </source>
</evidence>
<evidence type="ECO:0000256" key="1">
    <source>
        <dbReference type="ARBA" id="ARBA00010690"/>
    </source>
</evidence>
<comment type="similarity">
    <text evidence="1">Belongs to the type III secretion exporter family.</text>
</comment>
<feature type="transmembrane region" description="Helical" evidence="3">
    <location>
        <begin position="188"/>
        <end position="210"/>
    </location>
</feature>
<dbReference type="Gene3D" id="3.40.1690.10">
    <property type="entry name" value="secretion proteins EscU"/>
    <property type="match status" value="1"/>
</dbReference>
<feature type="transmembrane region" description="Helical" evidence="3">
    <location>
        <begin position="30"/>
        <end position="49"/>
    </location>
</feature>
<dbReference type="PANTHER" id="PTHR30531:SF12">
    <property type="entry name" value="FLAGELLAR BIOSYNTHETIC PROTEIN FLHB"/>
    <property type="match status" value="1"/>
</dbReference>
<keyword evidence="3" id="KW-1133">Transmembrane helix</keyword>
<dbReference type="InterPro" id="IPR029025">
    <property type="entry name" value="T3SS_substrate_exporter_C"/>
</dbReference>
<reference evidence="4 5" key="1">
    <citation type="submission" date="2020-11" db="EMBL/GenBank/DDBJ databases">
        <authorList>
            <person name="Sun Q."/>
        </authorList>
    </citation>
    <scope>NUCLEOTIDE SEQUENCE [LARGE SCALE GENOMIC DNA]</scope>
    <source>
        <strain evidence="4 5">P8398</strain>
    </source>
</reference>
<accession>A0AA49A790</accession>
<dbReference type="PANTHER" id="PTHR30531">
    <property type="entry name" value="FLAGELLAR BIOSYNTHETIC PROTEIN FLHB"/>
    <property type="match status" value="1"/>
</dbReference>
<evidence type="ECO:0000313" key="5">
    <source>
        <dbReference type="Proteomes" id="UP000662888"/>
    </source>
</evidence>
<dbReference type="EMBL" id="CP065053">
    <property type="protein sequence ID" value="QPI48542.1"/>
    <property type="molecule type" value="Genomic_DNA"/>
</dbReference>
<sequence length="362" mass="40253">MSEQDSNRSEDATPHKLEEARKKGSVAKSADFTAMAVLAAMTACVYATAWDGFKQTMRLQLEMLAQLGRMDWQVDSVSVLLSNLAMGMLYVLAPLFMALAIAAVAANVAQTGPVFTMHPLVPDLNRISPVSGFKKIFSMRTVYESFKSIIKLIVLGFITWLVIVDLIPGLVGLTGLNPKAYARIMLDLAAALMVKLLLALLAIALIDLVFSRWEFAKRMRMSKRDVTDEHKNREGDPRIRSRIRELRQEMLKRSKALGNVAEADVLITNPTHLAVALSYQHGAHSAPHVIAKGAGEVALKMRQVARLHHIPIVENKLLARTLYREVAFDNYVPEKLYPQLAKIMVWVQAMRAARLRTAGVRA</sequence>
<keyword evidence="3" id="KW-0472">Membrane</keyword>